<evidence type="ECO:0000313" key="3">
    <source>
        <dbReference type="Proteomes" id="UP000243719"/>
    </source>
</evidence>
<feature type="region of interest" description="Disordered" evidence="1">
    <location>
        <begin position="96"/>
        <end position="124"/>
    </location>
</feature>
<organism evidence="2 3">
    <name type="scientific">Chitinasiproducens palmae</name>
    <dbReference type="NCBI Taxonomy" id="1770053"/>
    <lineage>
        <taxon>Bacteria</taxon>
        <taxon>Pseudomonadati</taxon>
        <taxon>Pseudomonadota</taxon>
        <taxon>Betaproteobacteria</taxon>
        <taxon>Burkholderiales</taxon>
        <taxon>Burkholderiaceae</taxon>
        <taxon>Chitinasiproducens</taxon>
    </lineage>
</organism>
<proteinExistence type="predicted"/>
<accession>A0A1H2PIP5</accession>
<name>A0A1H2PIP5_9BURK</name>
<evidence type="ECO:0000256" key="1">
    <source>
        <dbReference type="SAM" id="MobiDB-lite"/>
    </source>
</evidence>
<gene>
    <name evidence="2" type="ORF">SAMN05216551_10189</name>
</gene>
<protein>
    <submittedName>
        <fullName evidence="2">Uncharacterized protein</fullName>
    </submittedName>
</protein>
<dbReference type="EMBL" id="FNLO01000001">
    <property type="protein sequence ID" value="SDV46114.1"/>
    <property type="molecule type" value="Genomic_DNA"/>
</dbReference>
<keyword evidence="3" id="KW-1185">Reference proteome</keyword>
<sequence length="124" mass="13140">MPSNCRYRARLQHSHPVPPVVSPSPHGRRLAVLAVALTLATATGTAFARDWSLNGVRERVQQHIGDTSAPTQERVARIGEPLSSAATPVIGQAATAVSDTQIGRSSTDLQNSAASSVNRYTGER</sequence>
<reference evidence="3" key="1">
    <citation type="submission" date="2016-09" db="EMBL/GenBank/DDBJ databases">
        <authorList>
            <person name="Varghese N."/>
            <person name="Submissions S."/>
        </authorList>
    </citation>
    <scope>NUCLEOTIDE SEQUENCE [LARGE SCALE GENOMIC DNA]</scope>
    <source>
        <strain evidence="3">JS23</strain>
    </source>
</reference>
<evidence type="ECO:0000313" key="2">
    <source>
        <dbReference type="EMBL" id="SDV46114.1"/>
    </source>
</evidence>
<dbReference type="Proteomes" id="UP000243719">
    <property type="component" value="Unassembled WGS sequence"/>
</dbReference>
<dbReference type="AlphaFoldDB" id="A0A1H2PIP5"/>